<dbReference type="InterPro" id="IPR003730">
    <property type="entry name" value="Cu_polyphenol_OxRdtase"/>
</dbReference>
<keyword evidence="5" id="KW-0479">Metal-binding</keyword>
<evidence type="ECO:0000313" key="12">
    <source>
        <dbReference type="EMBL" id="CAA9499570.1"/>
    </source>
</evidence>
<evidence type="ECO:0000256" key="3">
    <source>
        <dbReference type="ARBA" id="ARBA00007353"/>
    </source>
</evidence>
<comment type="function">
    <text evidence="2">Purine nucleoside enzyme that catalyzes the phosphorolysis of adenosine and inosine nucleosides, yielding D-ribose 1-phosphate and the respective free bases, adenine and hypoxanthine. Also catalyzes the phosphorolysis of S-methyl-5'-thioadenosine into adenine and S-methyl-5-thio-alpha-D-ribose 1-phosphate. Also has adenosine deaminase activity.</text>
</comment>
<feature type="region of interest" description="Disordered" evidence="11">
    <location>
        <begin position="1"/>
        <end position="22"/>
    </location>
</feature>
<dbReference type="InterPro" id="IPR038371">
    <property type="entry name" value="Cu_polyphenol_OxRdtase_sf"/>
</dbReference>
<evidence type="ECO:0000256" key="9">
    <source>
        <dbReference type="ARBA" id="ARBA00048968"/>
    </source>
</evidence>
<comment type="catalytic activity">
    <reaction evidence="10">
        <text>S-methyl-5'-thioadenosine + phosphate = 5-(methylsulfanyl)-alpha-D-ribose 1-phosphate + adenine</text>
        <dbReference type="Rhea" id="RHEA:11852"/>
        <dbReference type="ChEBI" id="CHEBI:16708"/>
        <dbReference type="ChEBI" id="CHEBI:17509"/>
        <dbReference type="ChEBI" id="CHEBI:43474"/>
        <dbReference type="ChEBI" id="CHEBI:58533"/>
        <dbReference type="EC" id="2.4.2.28"/>
    </reaction>
    <physiologicalReaction direction="left-to-right" evidence="10">
        <dbReference type="Rhea" id="RHEA:11853"/>
    </physiologicalReaction>
</comment>
<dbReference type="PANTHER" id="PTHR30616">
    <property type="entry name" value="UNCHARACTERIZED PROTEIN YFIH"/>
    <property type="match status" value="1"/>
</dbReference>
<dbReference type="Gene3D" id="3.60.140.10">
    <property type="entry name" value="CNF1/YfiH-like putative cysteine hydrolases"/>
    <property type="match status" value="1"/>
</dbReference>
<name>A0A6J4SIQ2_9ACTN</name>
<dbReference type="CDD" id="cd16833">
    <property type="entry name" value="YfiH"/>
    <property type="match status" value="1"/>
</dbReference>
<comment type="catalytic activity">
    <reaction evidence="9">
        <text>adenosine + phosphate = alpha-D-ribose 1-phosphate + adenine</text>
        <dbReference type="Rhea" id="RHEA:27642"/>
        <dbReference type="ChEBI" id="CHEBI:16335"/>
        <dbReference type="ChEBI" id="CHEBI:16708"/>
        <dbReference type="ChEBI" id="CHEBI:43474"/>
        <dbReference type="ChEBI" id="CHEBI:57720"/>
        <dbReference type="EC" id="2.4.2.1"/>
    </reaction>
    <physiologicalReaction direction="left-to-right" evidence="9">
        <dbReference type="Rhea" id="RHEA:27643"/>
    </physiologicalReaction>
</comment>
<evidence type="ECO:0000256" key="5">
    <source>
        <dbReference type="ARBA" id="ARBA00022723"/>
    </source>
</evidence>
<dbReference type="GO" id="GO:0016787">
    <property type="term" value="F:hydrolase activity"/>
    <property type="evidence" value="ECO:0007669"/>
    <property type="project" value="UniProtKB-KW"/>
</dbReference>
<dbReference type="InterPro" id="IPR011324">
    <property type="entry name" value="Cytotoxic_necrot_fac-like_cat"/>
</dbReference>
<dbReference type="GO" id="GO:0005507">
    <property type="term" value="F:copper ion binding"/>
    <property type="evidence" value="ECO:0007669"/>
    <property type="project" value="TreeGrafter"/>
</dbReference>
<keyword evidence="4" id="KW-0808">Transferase</keyword>
<comment type="catalytic activity">
    <reaction evidence="1">
        <text>inosine + phosphate = alpha-D-ribose 1-phosphate + hypoxanthine</text>
        <dbReference type="Rhea" id="RHEA:27646"/>
        <dbReference type="ChEBI" id="CHEBI:17368"/>
        <dbReference type="ChEBI" id="CHEBI:17596"/>
        <dbReference type="ChEBI" id="CHEBI:43474"/>
        <dbReference type="ChEBI" id="CHEBI:57720"/>
        <dbReference type="EC" id="2.4.2.1"/>
    </reaction>
    <physiologicalReaction direction="left-to-right" evidence="1">
        <dbReference type="Rhea" id="RHEA:27647"/>
    </physiologicalReaction>
</comment>
<comment type="similarity">
    <text evidence="3">Belongs to the purine nucleoside phosphorylase YfiH/LACC1 family.</text>
</comment>
<dbReference type="SUPFAM" id="SSF64438">
    <property type="entry name" value="CNF1/YfiH-like putative cysteine hydrolases"/>
    <property type="match status" value="1"/>
</dbReference>
<keyword evidence="7" id="KW-0862">Zinc</keyword>
<evidence type="ECO:0000256" key="8">
    <source>
        <dbReference type="ARBA" id="ARBA00047989"/>
    </source>
</evidence>
<evidence type="ECO:0000256" key="10">
    <source>
        <dbReference type="ARBA" id="ARBA00049893"/>
    </source>
</evidence>
<evidence type="ECO:0000256" key="2">
    <source>
        <dbReference type="ARBA" id="ARBA00003215"/>
    </source>
</evidence>
<keyword evidence="6" id="KW-0378">Hydrolase</keyword>
<evidence type="ECO:0000256" key="1">
    <source>
        <dbReference type="ARBA" id="ARBA00000553"/>
    </source>
</evidence>
<gene>
    <name evidence="12" type="ORF">AVDCRST_MAG69-1806</name>
</gene>
<dbReference type="AlphaFoldDB" id="A0A6J4SIQ2"/>
<reference evidence="12" key="1">
    <citation type="submission" date="2020-02" db="EMBL/GenBank/DDBJ databases">
        <authorList>
            <person name="Meier V. D."/>
        </authorList>
    </citation>
    <scope>NUCLEOTIDE SEQUENCE</scope>
    <source>
        <strain evidence="12">AVDCRST_MAG69</strain>
    </source>
</reference>
<accession>A0A6J4SIQ2</accession>
<dbReference type="GO" id="GO:0017061">
    <property type="term" value="F:S-methyl-5-thioadenosine phosphorylase activity"/>
    <property type="evidence" value="ECO:0007669"/>
    <property type="project" value="UniProtKB-EC"/>
</dbReference>
<evidence type="ECO:0000256" key="7">
    <source>
        <dbReference type="ARBA" id="ARBA00022833"/>
    </source>
</evidence>
<sequence length="267" mass="27813">MTPTRTGTDDAHPAQAPVEPTLPEPFHWQGWHIGATLPGGRVLFTTRRGGASSGPHAEMNLSRSVGDDRAAVDVNRERLAAQIGFDWSEFSFGRQVHGTTVRRVVDAGAPRRVRGAEEDGQATALEDNPALVLVADCLPVALVAAGAVAVLHAGWRGLSAGIVEEGISALRECGASGAIVAALGPSARPCCYEVGEEVHAHFPEPGARSGDRGLDLAAVARARLGAGGVEEVHDVGLCTMCAPELFFSHRRDAGVTGRQAGVAWRAG</sequence>
<protein>
    <submittedName>
        <fullName evidence="12">FIG00003370: Multicopper polyphenol oxidase</fullName>
    </submittedName>
</protein>
<organism evidence="12">
    <name type="scientific">uncultured Solirubrobacteraceae bacterium</name>
    <dbReference type="NCBI Taxonomy" id="1162706"/>
    <lineage>
        <taxon>Bacteria</taxon>
        <taxon>Bacillati</taxon>
        <taxon>Actinomycetota</taxon>
        <taxon>Thermoleophilia</taxon>
        <taxon>Solirubrobacterales</taxon>
        <taxon>Solirubrobacteraceae</taxon>
        <taxon>environmental samples</taxon>
    </lineage>
</organism>
<dbReference type="Pfam" id="PF02578">
    <property type="entry name" value="Cu-oxidase_4"/>
    <property type="match status" value="1"/>
</dbReference>
<proteinExistence type="inferred from homology"/>
<comment type="catalytic activity">
    <reaction evidence="8">
        <text>adenosine + H2O + H(+) = inosine + NH4(+)</text>
        <dbReference type="Rhea" id="RHEA:24408"/>
        <dbReference type="ChEBI" id="CHEBI:15377"/>
        <dbReference type="ChEBI" id="CHEBI:15378"/>
        <dbReference type="ChEBI" id="CHEBI:16335"/>
        <dbReference type="ChEBI" id="CHEBI:17596"/>
        <dbReference type="ChEBI" id="CHEBI:28938"/>
        <dbReference type="EC" id="3.5.4.4"/>
    </reaction>
    <physiologicalReaction direction="left-to-right" evidence="8">
        <dbReference type="Rhea" id="RHEA:24409"/>
    </physiologicalReaction>
</comment>
<dbReference type="EMBL" id="CADCVP010000189">
    <property type="protein sequence ID" value="CAA9499570.1"/>
    <property type="molecule type" value="Genomic_DNA"/>
</dbReference>
<evidence type="ECO:0000256" key="11">
    <source>
        <dbReference type="SAM" id="MobiDB-lite"/>
    </source>
</evidence>
<evidence type="ECO:0000256" key="4">
    <source>
        <dbReference type="ARBA" id="ARBA00022679"/>
    </source>
</evidence>
<evidence type="ECO:0000256" key="6">
    <source>
        <dbReference type="ARBA" id="ARBA00022801"/>
    </source>
</evidence>
<dbReference type="PANTHER" id="PTHR30616:SF2">
    <property type="entry name" value="PURINE NUCLEOSIDE PHOSPHORYLASE LACC1"/>
    <property type="match status" value="1"/>
</dbReference>